<feature type="domain" description="DUF7737" evidence="2">
    <location>
        <begin position="726"/>
        <end position="829"/>
    </location>
</feature>
<dbReference type="InterPro" id="IPR056639">
    <property type="entry name" value="DUF7737"/>
</dbReference>
<dbReference type="RefSeq" id="WP_184909039.1">
    <property type="nucleotide sequence ID" value="NZ_JACHMS010000001.1"/>
</dbReference>
<keyword evidence="3" id="KW-0238">DNA-binding</keyword>
<dbReference type="Proteomes" id="UP000565089">
    <property type="component" value="Unassembled WGS sequence"/>
</dbReference>
<dbReference type="GO" id="GO:0003677">
    <property type="term" value="F:DNA binding"/>
    <property type="evidence" value="ECO:0007669"/>
    <property type="project" value="UniProtKB-KW"/>
</dbReference>
<reference evidence="3 4" key="1">
    <citation type="submission" date="2020-08" db="EMBL/GenBank/DDBJ databases">
        <title>Sequencing the genomes of 1000 actinobacteria strains.</title>
        <authorList>
            <person name="Klenk H.-P."/>
        </authorList>
    </citation>
    <scope>NUCLEOTIDE SEQUENCE [LARGE SCALE GENOMIC DNA]</scope>
    <source>
        <strain evidence="3 4">DSM 40483</strain>
    </source>
</reference>
<organism evidence="3 4">
    <name type="scientific">Streptomyces luteogriseus</name>
    <dbReference type="NCBI Taxonomy" id="68233"/>
    <lineage>
        <taxon>Bacteria</taxon>
        <taxon>Bacillati</taxon>
        <taxon>Actinomycetota</taxon>
        <taxon>Actinomycetes</taxon>
        <taxon>Kitasatosporales</taxon>
        <taxon>Streptomycetaceae</taxon>
        <taxon>Streptomyces</taxon>
    </lineage>
</organism>
<dbReference type="Pfam" id="PF24879">
    <property type="entry name" value="DUF7737"/>
    <property type="match status" value="1"/>
</dbReference>
<dbReference type="AlphaFoldDB" id="A0A7W7GI59"/>
<evidence type="ECO:0000313" key="4">
    <source>
        <dbReference type="Proteomes" id="UP000565089"/>
    </source>
</evidence>
<protein>
    <submittedName>
        <fullName evidence="3">DNA-binding transcriptional ArsR family regulator</fullName>
    </submittedName>
</protein>
<dbReference type="GeneID" id="95794918"/>
<dbReference type="EMBL" id="JACHMS010000001">
    <property type="protein sequence ID" value="MBB4713058.1"/>
    <property type="molecule type" value="Genomic_DNA"/>
</dbReference>
<sequence>MSFLRTPRSHADRLGNRIADGDIGRVADEALRALDSSRGAWSTGWERVLDQLRALPDEQRRELLHALADRFDQAGDDSEARCRHLVLCTLVAEGLDGAESLADDPLAAERHKALDDLARRQSFWYAARFEVLGRAELAAGRPLPAPVVAVIRRAALDAYRADELVELARQLTDPVLNVGEPWAEQALSDATTPEWHALLAHAVTATASKPTAKWDKQARALLDTLGTDRVRETVLSWLALVGRPRTLPLERQEWEPDINNAYDPYNATALRGLAWLLSLLPPHTGTVRALGALVETSLKKVAGLGPRNPKAANAGVVALARVDSEPALAELARLATRVTYKNTAKLLDAALEARATALGLSREEIEELAVPAYGLTDIGHAEHRLGEATALLEVRGSRAVLSWRNAAGRPVRTVPVAVKRDHPDELKELKTAVKDIDKMLSAQSERLDRQFLARRSWPYAVWRERYLDHPLVGTLARRLLWTVDGRTAGYADGELRTLSDDPLPPGTRVELWHPVGREPAETVAWRDWLERHGVTQPFKQAHREIYLLTDAERATGTYSNRFAAHILRQHQFHSLAAIRGWHNKLRLCVDDSAPPATRELPQWGLRAEYWIEGDGEEYGVDTTDSGSYLRLRTDQVRFYPIDAPQNSAHCYGGEYSMWLRDGRDPVDPIPLQDIPPLVLSEVLRDVDLFVGVASVGNDPTWQDGGPGGRFREYWTSYGFGELNASAETRRLLLDRLIPRLAIADRCTLEGRFLHVRGDRHTYKIHLGSGNILMTPNDQYLCIVPKSAPTTPGTGYLPYEGDRMLAVILSKAMMLAADTKITDPSILSQL</sequence>
<accession>A0A7W7GI59</accession>
<keyword evidence="4" id="KW-1185">Reference proteome</keyword>
<name>A0A7W7GI59_9ACTN</name>
<gene>
    <name evidence="3" type="ORF">BJ965_002940</name>
</gene>
<proteinExistence type="predicted"/>
<comment type="caution">
    <text evidence="3">The sequence shown here is derived from an EMBL/GenBank/DDBJ whole genome shotgun (WGS) entry which is preliminary data.</text>
</comment>
<dbReference type="Pfam" id="PF13569">
    <property type="entry name" value="DUF4132"/>
    <property type="match status" value="1"/>
</dbReference>
<evidence type="ECO:0000259" key="2">
    <source>
        <dbReference type="Pfam" id="PF24879"/>
    </source>
</evidence>
<evidence type="ECO:0000313" key="3">
    <source>
        <dbReference type="EMBL" id="MBB4713058.1"/>
    </source>
</evidence>
<feature type="domain" description="DUF4132" evidence="1">
    <location>
        <begin position="408"/>
        <end position="581"/>
    </location>
</feature>
<dbReference type="InterPro" id="IPR025406">
    <property type="entry name" value="DUF4132"/>
</dbReference>
<evidence type="ECO:0000259" key="1">
    <source>
        <dbReference type="Pfam" id="PF13569"/>
    </source>
</evidence>